<dbReference type="KEGG" id="ncr:NCU04719"/>
<dbReference type="GeneID" id="3876517"/>
<dbReference type="EMBL" id="CM002241">
    <property type="protein sequence ID" value="EAA31118.1"/>
    <property type="molecule type" value="Genomic_DNA"/>
</dbReference>
<dbReference type="HOGENOM" id="CLU_2264447_0_0_1"/>
<evidence type="ECO:0000313" key="1">
    <source>
        <dbReference type="EMBL" id="EAA31118.1"/>
    </source>
</evidence>
<dbReference type="VEuPathDB" id="FungiDB:NCU04719"/>
<name>Q7S6I4_NEUCR</name>
<evidence type="ECO:0000313" key="2">
    <source>
        <dbReference type="Proteomes" id="UP000001805"/>
    </source>
</evidence>
<keyword evidence="2" id="KW-1185">Reference proteome</keyword>
<accession>Q7S6I4</accession>
<protein>
    <submittedName>
        <fullName evidence="1">Uncharacterized protein</fullName>
    </submittedName>
</protein>
<sequence>MAGQRTGTRLRPTMPTVRDRCRCFCLRKMRDEPFGVVAPLQTSPVEEDIADREAAALRAGADDLGTLEGRRTRGLVRCLMLISVGVTRMNLRRTNRRHVGGGR</sequence>
<dbReference type="InParanoid" id="Q7S6I4"/>
<dbReference type="Proteomes" id="UP000001805">
    <property type="component" value="Chromosome 5, Linkage Group VI"/>
</dbReference>
<organism evidence="1 2">
    <name type="scientific">Neurospora crassa (strain ATCC 24698 / 74-OR23-1A / CBS 708.71 / DSM 1257 / FGSC 987)</name>
    <dbReference type="NCBI Taxonomy" id="367110"/>
    <lineage>
        <taxon>Eukaryota</taxon>
        <taxon>Fungi</taxon>
        <taxon>Dikarya</taxon>
        <taxon>Ascomycota</taxon>
        <taxon>Pezizomycotina</taxon>
        <taxon>Sordariomycetes</taxon>
        <taxon>Sordariomycetidae</taxon>
        <taxon>Sordariales</taxon>
        <taxon>Sordariaceae</taxon>
        <taxon>Neurospora</taxon>
    </lineage>
</organism>
<dbReference type="PaxDb" id="5141-EFNCRP00000004598"/>
<dbReference type="AlphaFoldDB" id="Q7S6I4"/>
<reference evidence="1 2" key="1">
    <citation type="journal article" date="2003" name="Nature">
        <title>The genome sequence of the filamentous fungus Neurospora crassa.</title>
        <authorList>
            <person name="Galagan J.E."/>
            <person name="Calvo S.E."/>
            <person name="Borkovich K.A."/>
            <person name="Selker E.U."/>
            <person name="Read N.D."/>
            <person name="Jaffe D."/>
            <person name="FitzHugh W."/>
            <person name="Ma L.J."/>
            <person name="Smirnov S."/>
            <person name="Purcell S."/>
            <person name="Rehman B."/>
            <person name="Elkins T."/>
            <person name="Engels R."/>
            <person name="Wang S."/>
            <person name="Nielsen C.B."/>
            <person name="Butler J."/>
            <person name="Endrizzi M."/>
            <person name="Qui D."/>
            <person name="Ianakiev P."/>
            <person name="Bell-Pedersen D."/>
            <person name="Nelson M.A."/>
            <person name="Werner-Washburne M."/>
            <person name="Selitrennikoff C.P."/>
            <person name="Kinsey J.A."/>
            <person name="Braun E.L."/>
            <person name="Zelter A."/>
            <person name="Schulte U."/>
            <person name="Kothe G.O."/>
            <person name="Jedd G."/>
            <person name="Mewes W."/>
            <person name="Staben C."/>
            <person name="Marcotte E."/>
            <person name="Greenberg D."/>
            <person name="Roy A."/>
            <person name="Foley K."/>
            <person name="Naylor J."/>
            <person name="Stange-Thomann N."/>
            <person name="Barrett R."/>
            <person name="Gnerre S."/>
            <person name="Kamal M."/>
            <person name="Kamvysselis M."/>
            <person name="Mauceli E."/>
            <person name="Bielke C."/>
            <person name="Rudd S."/>
            <person name="Frishman D."/>
            <person name="Krystofova S."/>
            <person name="Rasmussen C."/>
            <person name="Metzenberg R.L."/>
            <person name="Perkins D.D."/>
            <person name="Kroken S."/>
            <person name="Cogoni C."/>
            <person name="Macino G."/>
            <person name="Catcheside D."/>
            <person name="Li W."/>
            <person name="Pratt R.J."/>
            <person name="Osmani S.A."/>
            <person name="DeSouza C.P."/>
            <person name="Glass L."/>
            <person name="Orbach M.J."/>
            <person name="Berglund J.A."/>
            <person name="Voelker R."/>
            <person name="Yarden O."/>
            <person name="Plamann M."/>
            <person name="Seiler S."/>
            <person name="Dunlap J."/>
            <person name="Radford A."/>
            <person name="Aramayo R."/>
            <person name="Natvig D.O."/>
            <person name="Alex L.A."/>
            <person name="Mannhaupt G."/>
            <person name="Ebbole D.J."/>
            <person name="Freitag M."/>
            <person name="Paulsen I."/>
            <person name="Sachs M.S."/>
            <person name="Lander E.S."/>
            <person name="Nusbaum C."/>
            <person name="Birren B."/>
        </authorList>
    </citation>
    <scope>NUCLEOTIDE SEQUENCE [LARGE SCALE GENOMIC DNA]</scope>
    <source>
        <strain evidence="2">ATCC 24698 / 74-OR23-1A / CBS 708.71 / DSM 1257 / FGSC 987</strain>
    </source>
</reference>
<proteinExistence type="predicted"/>
<dbReference type="RefSeq" id="XP_960354.1">
    <property type="nucleotide sequence ID" value="XM_955261.1"/>
</dbReference>
<gene>
    <name evidence="1" type="ORF">NCU04719</name>
</gene>